<accession>A0A948W6S1</accession>
<dbReference type="Proteomes" id="UP000777784">
    <property type="component" value="Unassembled WGS sequence"/>
</dbReference>
<evidence type="ECO:0000256" key="1">
    <source>
        <dbReference type="SAM" id="SignalP"/>
    </source>
</evidence>
<dbReference type="AlphaFoldDB" id="A0A948W6S1"/>
<keyword evidence="1" id="KW-0732">Signal</keyword>
<feature type="chain" id="PRO_5037706064" description="DUF5683 domain-containing protein" evidence="1">
    <location>
        <begin position="38"/>
        <end position="272"/>
    </location>
</feature>
<sequence>MRERLQKRGAVGGCSSSSLVALMLFCALLLSPTASIAAEGAEQSIWIPTGLYTSRMLDPSPPLELMMGNDAKGLVSGDEELQEPSPALAVALSAVMPGAGQLYSGNRRGLIYFAVEVAALIAHFSYRSDGHRKEDQFKDFADAQWDTLRYREGSGIEGCSWSEESDSTIVDLMQNHRNRYYEQVAREEYACGWREPWQRDDYRELRDVSNSLLGKANTAMTIIFLNHIVSAVDAFRIARSMRMEVAPQTELRMDVEGDYRRPRAVFRLVRHL</sequence>
<dbReference type="EMBL" id="JAHJDP010000061">
    <property type="protein sequence ID" value="MBU2691420.1"/>
    <property type="molecule type" value="Genomic_DNA"/>
</dbReference>
<reference evidence="2" key="1">
    <citation type="submission" date="2021-05" db="EMBL/GenBank/DDBJ databases">
        <title>Energy efficiency and biological interactions define the core microbiome of deep oligotrophic groundwater.</title>
        <authorList>
            <person name="Mehrshad M."/>
            <person name="Lopez-Fernandez M."/>
            <person name="Bell E."/>
            <person name="Bernier-Latmani R."/>
            <person name="Bertilsson S."/>
            <person name="Dopson M."/>
        </authorList>
    </citation>
    <scope>NUCLEOTIDE SEQUENCE</scope>
    <source>
        <strain evidence="2">Modern_marine.mb.64</strain>
    </source>
</reference>
<evidence type="ECO:0008006" key="4">
    <source>
        <dbReference type="Google" id="ProtNLM"/>
    </source>
</evidence>
<evidence type="ECO:0000313" key="2">
    <source>
        <dbReference type="EMBL" id="MBU2691420.1"/>
    </source>
</evidence>
<organism evidence="2 3">
    <name type="scientific">Eiseniibacteriota bacterium</name>
    <dbReference type="NCBI Taxonomy" id="2212470"/>
    <lineage>
        <taxon>Bacteria</taxon>
        <taxon>Candidatus Eiseniibacteriota</taxon>
    </lineage>
</organism>
<name>A0A948W6S1_UNCEI</name>
<proteinExistence type="predicted"/>
<comment type="caution">
    <text evidence="2">The sequence shown here is derived from an EMBL/GenBank/DDBJ whole genome shotgun (WGS) entry which is preliminary data.</text>
</comment>
<evidence type="ECO:0000313" key="3">
    <source>
        <dbReference type="Proteomes" id="UP000777784"/>
    </source>
</evidence>
<feature type="signal peptide" evidence="1">
    <location>
        <begin position="1"/>
        <end position="37"/>
    </location>
</feature>
<gene>
    <name evidence="2" type="ORF">KJ970_10885</name>
</gene>
<protein>
    <recommendedName>
        <fullName evidence="4">DUF5683 domain-containing protein</fullName>
    </recommendedName>
</protein>